<reference evidence="1 2" key="1">
    <citation type="submission" date="2023-12" db="EMBL/GenBank/DDBJ databases">
        <title>Baltic Sea Cyanobacteria.</title>
        <authorList>
            <person name="Delbaje E."/>
            <person name="Fewer D.P."/>
            <person name="Shishido T.K."/>
        </authorList>
    </citation>
    <scope>NUCLEOTIDE SEQUENCE [LARGE SCALE GENOMIC DNA]</scope>
    <source>
        <strain evidence="1 2">UHCC 0370</strain>
    </source>
</reference>
<evidence type="ECO:0000313" key="1">
    <source>
        <dbReference type="EMBL" id="MEA5477512.1"/>
    </source>
</evidence>
<name>A0ABU5TGZ0_9CYAN</name>
<gene>
    <name evidence="1" type="ORF">VB774_07745</name>
</gene>
<dbReference type="EMBL" id="JAYGIE010000028">
    <property type="protein sequence ID" value="MEA5477512.1"/>
    <property type="molecule type" value="Genomic_DNA"/>
</dbReference>
<keyword evidence="2" id="KW-1185">Reference proteome</keyword>
<sequence>MSEQAYQYYRQRPDKQYSLTDCASMVIMKEKGIDPVLPHARHFQQEGFIALLRDK</sequence>
<proteinExistence type="predicted"/>
<protein>
    <submittedName>
        <fullName evidence="1">Uncharacterized protein</fullName>
    </submittedName>
</protein>
<dbReference type="Gene3D" id="3.40.50.1010">
    <property type="entry name" value="5'-nuclease"/>
    <property type="match status" value="1"/>
</dbReference>
<organism evidence="1 2">
    <name type="scientific">Pseudanabaena galeata UHCC 0370</name>
    <dbReference type="NCBI Taxonomy" id="3110310"/>
    <lineage>
        <taxon>Bacteria</taxon>
        <taxon>Bacillati</taxon>
        <taxon>Cyanobacteriota</taxon>
        <taxon>Cyanophyceae</taxon>
        <taxon>Pseudanabaenales</taxon>
        <taxon>Pseudanabaenaceae</taxon>
        <taxon>Pseudanabaena</taxon>
    </lineage>
</organism>
<accession>A0ABU5TGZ0</accession>
<dbReference type="RefSeq" id="WP_323261089.1">
    <property type="nucleotide sequence ID" value="NZ_JAYGIE010000028.1"/>
</dbReference>
<evidence type="ECO:0000313" key="2">
    <source>
        <dbReference type="Proteomes" id="UP001301388"/>
    </source>
</evidence>
<comment type="caution">
    <text evidence="1">The sequence shown here is derived from an EMBL/GenBank/DDBJ whole genome shotgun (WGS) entry which is preliminary data.</text>
</comment>
<dbReference type="Proteomes" id="UP001301388">
    <property type="component" value="Unassembled WGS sequence"/>
</dbReference>